<evidence type="ECO:0000313" key="3">
    <source>
        <dbReference type="Proteomes" id="UP000230821"/>
    </source>
</evidence>
<keyword evidence="1" id="KW-1133">Transmembrane helix</keyword>
<sequence length="59" mass="6735">MGKTASAEHISYLEDRTLVKWAAWGALLISLVTAFLLGLYARRDFSPVFEYQDLELTQK</sequence>
<dbReference type="AlphaFoldDB" id="A0A2G6KBU3"/>
<proteinExistence type="predicted"/>
<accession>A0A2G6KBU3</accession>
<keyword evidence="1" id="KW-0812">Transmembrane</keyword>
<evidence type="ECO:0000313" key="2">
    <source>
        <dbReference type="EMBL" id="PIE32442.1"/>
    </source>
</evidence>
<organism evidence="2 3">
    <name type="scientific">candidate division KSB3 bacterium</name>
    <dbReference type="NCBI Taxonomy" id="2044937"/>
    <lineage>
        <taxon>Bacteria</taxon>
        <taxon>candidate division KSB3</taxon>
    </lineage>
</organism>
<name>A0A2G6KBU3_9BACT</name>
<keyword evidence="1" id="KW-0472">Membrane</keyword>
<reference evidence="2 3" key="1">
    <citation type="submission" date="2017-10" db="EMBL/GenBank/DDBJ databases">
        <title>Novel microbial diversity and functional potential in the marine mammal oral microbiome.</title>
        <authorList>
            <person name="Dudek N.K."/>
            <person name="Sun C.L."/>
            <person name="Burstein D."/>
            <person name="Kantor R.S."/>
            <person name="Aliaga Goltsman D.S."/>
            <person name="Bik E.M."/>
            <person name="Thomas B.C."/>
            <person name="Banfield J.F."/>
            <person name="Relman D.A."/>
        </authorList>
    </citation>
    <scope>NUCLEOTIDE SEQUENCE [LARGE SCALE GENOMIC DNA]</scope>
    <source>
        <strain evidence="2">DOLJORAL78_47_16</strain>
    </source>
</reference>
<dbReference type="EMBL" id="PDSK01000114">
    <property type="protein sequence ID" value="PIE32442.1"/>
    <property type="molecule type" value="Genomic_DNA"/>
</dbReference>
<comment type="caution">
    <text evidence="2">The sequence shown here is derived from an EMBL/GenBank/DDBJ whole genome shotgun (WGS) entry which is preliminary data.</text>
</comment>
<feature type="transmembrane region" description="Helical" evidence="1">
    <location>
        <begin position="21"/>
        <end position="41"/>
    </location>
</feature>
<gene>
    <name evidence="2" type="ORF">CSA56_15655</name>
</gene>
<evidence type="ECO:0000256" key="1">
    <source>
        <dbReference type="SAM" id="Phobius"/>
    </source>
</evidence>
<protein>
    <submittedName>
        <fullName evidence="2">Uncharacterized protein</fullName>
    </submittedName>
</protein>
<dbReference type="Proteomes" id="UP000230821">
    <property type="component" value="Unassembled WGS sequence"/>
</dbReference>